<sequence length="177" mass="20247">MAPSDRYRGIYLSNSAVSKLTDESKKWAERKPIGIRFNPTDEVLAGVFLVGKVFGRTADSPVFQFFRDVNVYDYEPKNLSGLAHEFGEGKMYFFTTLNRKPSNGRTIIERTVRGSGCWKKTRKPLSINVMYNDENLSVAKTSLVFCEKNGAEEKNTNWLMKEYMLDLKIYESLGMVV</sequence>
<proteinExistence type="predicted"/>
<evidence type="ECO:0000313" key="1">
    <source>
        <dbReference type="EMBL" id="KAJ4709077.1"/>
    </source>
</evidence>
<accession>A0ACC1XE85</accession>
<gene>
    <name evidence="1" type="ORF">OWV82_018921</name>
</gene>
<comment type="caution">
    <text evidence="1">The sequence shown here is derived from an EMBL/GenBank/DDBJ whole genome shotgun (WGS) entry which is preliminary data.</text>
</comment>
<keyword evidence="2" id="KW-1185">Reference proteome</keyword>
<protein>
    <submittedName>
        <fullName evidence="1">NAC domain-containing protein</fullName>
    </submittedName>
</protein>
<dbReference type="Proteomes" id="UP001164539">
    <property type="component" value="Chromosome 10"/>
</dbReference>
<organism evidence="1 2">
    <name type="scientific">Melia azedarach</name>
    <name type="common">Chinaberry tree</name>
    <dbReference type="NCBI Taxonomy" id="155640"/>
    <lineage>
        <taxon>Eukaryota</taxon>
        <taxon>Viridiplantae</taxon>
        <taxon>Streptophyta</taxon>
        <taxon>Embryophyta</taxon>
        <taxon>Tracheophyta</taxon>
        <taxon>Spermatophyta</taxon>
        <taxon>Magnoliopsida</taxon>
        <taxon>eudicotyledons</taxon>
        <taxon>Gunneridae</taxon>
        <taxon>Pentapetalae</taxon>
        <taxon>rosids</taxon>
        <taxon>malvids</taxon>
        <taxon>Sapindales</taxon>
        <taxon>Meliaceae</taxon>
        <taxon>Melia</taxon>
    </lineage>
</organism>
<reference evidence="1 2" key="1">
    <citation type="journal article" date="2023" name="Science">
        <title>Complex scaffold remodeling in plant triterpene biosynthesis.</title>
        <authorList>
            <person name="De La Pena R."/>
            <person name="Hodgson H."/>
            <person name="Liu J.C."/>
            <person name="Stephenson M.J."/>
            <person name="Martin A.C."/>
            <person name="Owen C."/>
            <person name="Harkess A."/>
            <person name="Leebens-Mack J."/>
            <person name="Jimenez L.E."/>
            <person name="Osbourn A."/>
            <person name="Sattely E.S."/>
        </authorList>
    </citation>
    <scope>NUCLEOTIDE SEQUENCE [LARGE SCALE GENOMIC DNA]</scope>
    <source>
        <strain evidence="2">cv. JPN11</strain>
        <tissue evidence="1">Leaf</tissue>
    </source>
</reference>
<dbReference type="EMBL" id="CM051403">
    <property type="protein sequence ID" value="KAJ4709077.1"/>
    <property type="molecule type" value="Genomic_DNA"/>
</dbReference>
<evidence type="ECO:0000313" key="2">
    <source>
        <dbReference type="Proteomes" id="UP001164539"/>
    </source>
</evidence>
<name>A0ACC1XE85_MELAZ</name>